<dbReference type="KEGG" id="prv:G7070_13325"/>
<dbReference type="InterPro" id="IPR029044">
    <property type="entry name" value="Nucleotide-diphossugar_trans"/>
</dbReference>
<dbReference type="Pfam" id="PF00535">
    <property type="entry name" value="Glycos_transf_2"/>
    <property type="match status" value="1"/>
</dbReference>
<dbReference type="SUPFAM" id="SSF53448">
    <property type="entry name" value="Nucleotide-diphospho-sugar transferases"/>
    <property type="match status" value="1"/>
</dbReference>
<dbReference type="GO" id="GO:0016758">
    <property type="term" value="F:hexosyltransferase activity"/>
    <property type="evidence" value="ECO:0007669"/>
    <property type="project" value="UniProtKB-ARBA"/>
</dbReference>
<sequence>MPAISVLVPIYNVERYLEECLASLAAQTFTDFEVLCINDGSTDGSRDIIQRYLDADPRFRVIDKPNSGYGASMNRGLAESRGAYVGILESDDFLEPNGLEALHSAAVAFDVDVVKANFWLYWSTPTERNEFHEAFIVQDCSRVVDPAEETKIFHAKPSIWSALYRRSFLTENGIDFLETPGASFQDLSFTFKVWACARRVVFLYNSYVHYRQDNENSSVNSMGKVDAVFNEYAEIGRWLGEHPELEDKFATVKAKMMYDSCIWNYERVAEKHKVELLIMTRDAFLAEQKAGHLDIREFEPWKLTALQTIMWSPAAYHQERVKGESTTAKVVRVLTQGSARDIAGAAKRQVAKIINRSK</sequence>
<dbReference type="Proteomes" id="UP000501058">
    <property type="component" value="Chromosome"/>
</dbReference>
<proteinExistence type="predicted"/>
<dbReference type="AlphaFoldDB" id="A0A6G7Y845"/>
<dbReference type="PANTHER" id="PTHR22916">
    <property type="entry name" value="GLYCOSYLTRANSFERASE"/>
    <property type="match status" value="1"/>
</dbReference>
<dbReference type="CDD" id="cd00761">
    <property type="entry name" value="Glyco_tranf_GTA_type"/>
    <property type="match status" value="1"/>
</dbReference>
<dbReference type="RefSeq" id="WP_166234135.1">
    <property type="nucleotide sequence ID" value="NZ_CP049865.1"/>
</dbReference>
<accession>A0A6G7Y845</accession>
<name>A0A6G7Y845_9ACTN</name>
<feature type="domain" description="Glycosyltransferase 2-like" evidence="1">
    <location>
        <begin position="5"/>
        <end position="124"/>
    </location>
</feature>
<reference evidence="2 3" key="1">
    <citation type="submission" date="2020-03" db="EMBL/GenBank/DDBJ databases">
        <title>Propioniciclava sp. nov., isolated from Hydrophilus acuminatus.</title>
        <authorList>
            <person name="Hyun D.-W."/>
            <person name="Bae J.-W."/>
        </authorList>
    </citation>
    <scope>NUCLEOTIDE SEQUENCE [LARGE SCALE GENOMIC DNA]</scope>
    <source>
        <strain evidence="2 3">HDW11</strain>
    </source>
</reference>
<dbReference type="Gene3D" id="3.90.550.10">
    <property type="entry name" value="Spore Coat Polysaccharide Biosynthesis Protein SpsA, Chain A"/>
    <property type="match status" value="1"/>
</dbReference>
<dbReference type="EMBL" id="CP049865">
    <property type="protein sequence ID" value="QIK73064.1"/>
    <property type="molecule type" value="Genomic_DNA"/>
</dbReference>
<keyword evidence="3" id="KW-1185">Reference proteome</keyword>
<keyword evidence="2" id="KW-0808">Transferase</keyword>
<evidence type="ECO:0000313" key="2">
    <source>
        <dbReference type="EMBL" id="QIK73064.1"/>
    </source>
</evidence>
<protein>
    <submittedName>
        <fullName evidence="2">Glycosyltransferase</fullName>
    </submittedName>
</protein>
<evidence type="ECO:0000259" key="1">
    <source>
        <dbReference type="Pfam" id="PF00535"/>
    </source>
</evidence>
<evidence type="ECO:0000313" key="3">
    <source>
        <dbReference type="Proteomes" id="UP000501058"/>
    </source>
</evidence>
<organism evidence="2 3">
    <name type="scientific">Propioniciclava coleopterorum</name>
    <dbReference type="NCBI Taxonomy" id="2714937"/>
    <lineage>
        <taxon>Bacteria</taxon>
        <taxon>Bacillati</taxon>
        <taxon>Actinomycetota</taxon>
        <taxon>Actinomycetes</taxon>
        <taxon>Propionibacteriales</taxon>
        <taxon>Propionibacteriaceae</taxon>
        <taxon>Propioniciclava</taxon>
    </lineage>
</organism>
<dbReference type="PANTHER" id="PTHR22916:SF3">
    <property type="entry name" value="UDP-GLCNAC:BETAGAL BETA-1,3-N-ACETYLGLUCOSAMINYLTRANSFERASE-LIKE PROTEIN 1"/>
    <property type="match status" value="1"/>
</dbReference>
<dbReference type="InterPro" id="IPR001173">
    <property type="entry name" value="Glyco_trans_2-like"/>
</dbReference>
<gene>
    <name evidence="2" type="ORF">G7070_13325</name>
</gene>